<feature type="compositionally biased region" description="Basic and acidic residues" evidence="1">
    <location>
        <begin position="27"/>
        <end position="37"/>
    </location>
</feature>
<feature type="compositionally biased region" description="Basic and acidic residues" evidence="1">
    <location>
        <begin position="592"/>
        <end position="610"/>
    </location>
</feature>
<sequence>GKFDGSPPARISGRAGGALPWGVDAVGGRDGDLERPPRGTRQARGRPLRPHLHDPAPELGCRWGIEPRAGAPHRLRLAPRRSRRAGARHERVHLLHAAFAGLRRRRPGDRPRSVGSRLRPRRLPGDGRLGAGDGAGPASALALRRRRGTGCLHRLRLRPGRPDSDDRRLPDRVEQVPPHPDERRGPPRHDCGGGGGGGADGGEPRTHRRTAPSCRRRLAAPAGGVGRRPLAQPGEDDCRAEALLPAHGRRQPPRLRARHPPVVGAGRALHARSGSRRSAALLRLLEHPLDRQRPLRQRAPTERGIDRARPRARFGGAARGVGEAGGRGDAVILGESALFRRPLVLRRPPPGAGAGAAGGGGAHGRYPAPRPRRGDRRRDPDYRARRARSGVVRPTAAERDRGAARPEIVGRRDCQRQLPARAGRLPHHVPGRDQHRPVAGRLRPRQGGHPERQDRRRDDRRRRLRRALRKHLLVRQLLRLRRPRPVPRLRSGPRQPEGGYRQGNLSPEPGVPRFLLPRELHRRRDGGRALSGRHLRGREPASLPGRGGYQPAAPHARHARPWRHPLRLRHALHTCPNAGRPRPFLLRDGFHVRVDDRDPPSRLRAGDRCPRRGPPV</sequence>
<feature type="region of interest" description="Disordered" evidence="1">
    <location>
        <begin position="102"/>
        <end position="139"/>
    </location>
</feature>
<feature type="compositionally biased region" description="Gly residues" evidence="1">
    <location>
        <begin position="352"/>
        <end position="363"/>
    </location>
</feature>
<feature type="region of interest" description="Disordered" evidence="1">
    <location>
        <begin position="345"/>
        <end position="461"/>
    </location>
</feature>
<feature type="compositionally biased region" description="Basic residues" evidence="1">
    <location>
        <begin position="41"/>
        <end position="50"/>
    </location>
</feature>
<dbReference type="AlphaFoldDB" id="A0A6J4U5L3"/>
<feature type="compositionally biased region" description="Basic residues" evidence="1">
    <location>
        <begin position="206"/>
        <end position="218"/>
    </location>
</feature>
<feature type="non-terminal residue" evidence="2">
    <location>
        <position position="616"/>
    </location>
</feature>
<gene>
    <name evidence="2" type="ORF">AVDCRST_MAG19-1531</name>
</gene>
<feature type="region of interest" description="Disordered" evidence="1">
    <location>
        <begin position="483"/>
        <end position="561"/>
    </location>
</feature>
<accession>A0A6J4U5L3</accession>
<feature type="compositionally biased region" description="Basic and acidic residues" evidence="1">
    <location>
        <begin position="396"/>
        <end position="415"/>
    </location>
</feature>
<organism evidence="2">
    <name type="scientific">uncultured Thermomicrobiales bacterium</name>
    <dbReference type="NCBI Taxonomy" id="1645740"/>
    <lineage>
        <taxon>Bacteria</taxon>
        <taxon>Pseudomonadati</taxon>
        <taxon>Thermomicrobiota</taxon>
        <taxon>Thermomicrobia</taxon>
        <taxon>Thermomicrobiales</taxon>
        <taxon>environmental samples</taxon>
    </lineage>
</organism>
<dbReference type="EMBL" id="CADCWL010000001">
    <property type="protein sequence ID" value="CAA9541320.1"/>
    <property type="molecule type" value="Genomic_DNA"/>
</dbReference>
<evidence type="ECO:0000313" key="2">
    <source>
        <dbReference type="EMBL" id="CAA9541320.1"/>
    </source>
</evidence>
<feature type="compositionally biased region" description="Basic residues" evidence="1">
    <location>
        <begin position="520"/>
        <end position="536"/>
    </location>
</feature>
<feature type="compositionally biased region" description="Basic and acidic residues" evidence="1">
    <location>
        <begin position="160"/>
        <end position="191"/>
    </location>
</feature>
<evidence type="ECO:0000256" key="1">
    <source>
        <dbReference type="SAM" id="MobiDB-lite"/>
    </source>
</evidence>
<feature type="region of interest" description="Disordered" evidence="1">
    <location>
        <begin position="152"/>
        <end position="234"/>
    </location>
</feature>
<name>A0A6J4U5L3_9BACT</name>
<feature type="region of interest" description="Disordered" evidence="1">
    <location>
        <begin position="1"/>
        <end position="66"/>
    </location>
</feature>
<proteinExistence type="predicted"/>
<feature type="region of interest" description="Disordered" evidence="1">
    <location>
        <begin position="592"/>
        <end position="616"/>
    </location>
</feature>
<reference evidence="2" key="1">
    <citation type="submission" date="2020-02" db="EMBL/GenBank/DDBJ databases">
        <authorList>
            <person name="Meier V. D."/>
        </authorList>
    </citation>
    <scope>NUCLEOTIDE SEQUENCE</scope>
    <source>
        <strain evidence="2">AVDCRST_MAG19</strain>
    </source>
</reference>
<feature type="non-terminal residue" evidence="2">
    <location>
        <position position="1"/>
    </location>
</feature>
<protein>
    <submittedName>
        <fullName evidence="2">Uncharacterized protein</fullName>
    </submittedName>
</protein>
<feature type="compositionally biased region" description="Gly residues" evidence="1">
    <location>
        <begin position="192"/>
        <end position="201"/>
    </location>
</feature>
<feature type="compositionally biased region" description="Basic and acidic residues" evidence="1">
    <location>
        <begin position="448"/>
        <end position="457"/>
    </location>
</feature>